<dbReference type="AlphaFoldDB" id="A0A9P5WXQ5"/>
<gene>
    <name evidence="2" type="ORF">P691DRAFT_740266</name>
</gene>
<keyword evidence="1" id="KW-0812">Transmembrane</keyword>
<feature type="transmembrane region" description="Helical" evidence="1">
    <location>
        <begin position="230"/>
        <end position="247"/>
    </location>
</feature>
<dbReference type="OrthoDB" id="3038990at2759"/>
<evidence type="ECO:0000256" key="1">
    <source>
        <dbReference type="SAM" id="Phobius"/>
    </source>
</evidence>
<reference evidence="2" key="1">
    <citation type="submission" date="2020-11" db="EMBL/GenBank/DDBJ databases">
        <authorList>
            <consortium name="DOE Joint Genome Institute"/>
            <person name="Ahrendt S."/>
            <person name="Riley R."/>
            <person name="Andreopoulos W."/>
            <person name="Labutti K."/>
            <person name="Pangilinan J."/>
            <person name="Ruiz-Duenas F.J."/>
            <person name="Barrasa J.M."/>
            <person name="Sanchez-Garcia M."/>
            <person name="Camarero S."/>
            <person name="Miyauchi S."/>
            <person name="Serrano A."/>
            <person name="Linde D."/>
            <person name="Babiker R."/>
            <person name="Drula E."/>
            <person name="Ayuso-Fernandez I."/>
            <person name="Pacheco R."/>
            <person name="Padilla G."/>
            <person name="Ferreira P."/>
            <person name="Barriuso J."/>
            <person name="Kellner H."/>
            <person name="Castanera R."/>
            <person name="Alfaro M."/>
            <person name="Ramirez L."/>
            <person name="Pisabarro A.G."/>
            <person name="Kuo A."/>
            <person name="Tritt A."/>
            <person name="Lipzen A."/>
            <person name="He G."/>
            <person name="Yan M."/>
            <person name="Ng V."/>
            <person name="Cullen D."/>
            <person name="Martin F."/>
            <person name="Rosso M.-N."/>
            <person name="Henrissat B."/>
            <person name="Hibbett D."/>
            <person name="Martinez A.T."/>
            <person name="Grigoriev I.V."/>
        </authorList>
    </citation>
    <scope>NUCLEOTIDE SEQUENCE</scope>
    <source>
        <strain evidence="2">MF-IS2</strain>
    </source>
</reference>
<feature type="transmembrane region" description="Helical" evidence="1">
    <location>
        <begin position="253"/>
        <end position="274"/>
    </location>
</feature>
<feature type="transmembrane region" description="Helical" evidence="1">
    <location>
        <begin position="26"/>
        <end position="46"/>
    </location>
</feature>
<evidence type="ECO:0000313" key="3">
    <source>
        <dbReference type="Proteomes" id="UP000807342"/>
    </source>
</evidence>
<feature type="transmembrane region" description="Helical" evidence="1">
    <location>
        <begin position="126"/>
        <end position="147"/>
    </location>
</feature>
<name>A0A9P5WXQ5_9AGAR</name>
<proteinExistence type="predicted"/>
<sequence>MNNTDLLNPNTYLNHLSPADARQYEICRNICLITLGATIWDILVYIPDDIHIVKRGPFRFTIFSFIFSRVFAVGYALISVLQRTIPTSNPNTLTIVSSVLCVLAVGCSSFLFLQRVRAVYAGNRQAQWFFSIFWFIYATSEIVKIIGVKPSLIPGTHYFSDAGYQPYVAVGVFVGLLYDTCVFLAISYKIILTHNMSDRHPGLRGLVHRFTSGKALPGLSHAVLQGGQQYYLITAGAMSAIGIIFVLPSVDQMIMAMVSAPLIPLIASMACRVFRNLKSYDLNTPRMDIMSPVQFV</sequence>
<accession>A0A9P5WXQ5</accession>
<keyword evidence="1" id="KW-0472">Membrane</keyword>
<organism evidence="2 3">
    <name type="scientific">Macrolepiota fuliginosa MF-IS2</name>
    <dbReference type="NCBI Taxonomy" id="1400762"/>
    <lineage>
        <taxon>Eukaryota</taxon>
        <taxon>Fungi</taxon>
        <taxon>Dikarya</taxon>
        <taxon>Basidiomycota</taxon>
        <taxon>Agaricomycotina</taxon>
        <taxon>Agaricomycetes</taxon>
        <taxon>Agaricomycetidae</taxon>
        <taxon>Agaricales</taxon>
        <taxon>Agaricineae</taxon>
        <taxon>Agaricaceae</taxon>
        <taxon>Macrolepiota</taxon>
    </lineage>
</organism>
<feature type="transmembrane region" description="Helical" evidence="1">
    <location>
        <begin position="167"/>
        <end position="191"/>
    </location>
</feature>
<dbReference type="EMBL" id="MU153279">
    <property type="protein sequence ID" value="KAF9439844.1"/>
    <property type="molecule type" value="Genomic_DNA"/>
</dbReference>
<feature type="transmembrane region" description="Helical" evidence="1">
    <location>
        <begin position="93"/>
        <end position="114"/>
    </location>
</feature>
<keyword evidence="3" id="KW-1185">Reference proteome</keyword>
<evidence type="ECO:0000313" key="2">
    <source>
        <dbReference type="EMBL" id="KAF9439844.1"/>
    </source>
</evidence>
<protein>
    <submittedName>
        <fullName evidence="2">Uncharacterized protein</fullName>
    </submittedName>
</protein>
<comment type="caution">
    <text evidence="2">The sequence shown here is derived from an EMBL/GenBank/DDBJ whole genome shotgun (WGS) entry which is preliminary data.</text>
</comment>
<keyword evidence="1" id="KW-1133">Transmembrane helix</keyword>
<feature type="transmembrane region" description="Helical" evidence="1">
    <location>
        <begin position="58"/>
        <end position="81"/>
    </location>
</feature>
<dbReference type="Proteomes" id="UP000807342">
    <property type="component" value="Unassembled WGS sequence"/>
</dbReference>